<dbReference type="InterPro" id="IPR001381">
    <property type="entry name" value="DHquinase_I"/>
</dbReference>
<protein>
    <submittedName>
        <fullName evidence="1">(wild Malaysian banana) hypothetical protein</fullName>
    </submittedName>
</protein>
<organism evidence="2 3">
    <name type="scientific">Musa acuminata subsp. malaccensis</name>
    <name type="common">Wild banana</name>
    <name type="synonym">Musa malaccensis</name>
    <dbReference type="NCBI Taxonomy" id="214687"/>
    <lineage>
        <taxon>Eukaryota</taxon>
        <taxon>Viridiplantae</taxon>
        <taxon>Streptophyta</taxon>
        <taxon>Embryophyta</taxon>
        <taxon>Tracheophyta</taxon>
        <taxon>Spermatophyta</taxon>
        <taxon>Magnoliopsida</taxon>
        <taxon>Liliopsida</taxon>
        <taxon>Zingiberales</taxon>
        <taxon>Musaceae</taxon>
        <taxon>Musa</taxon>
    </lineage>
</organism>
<dbReference type="EMBL" id="HG996471">
    <property type="protein sequence ID" value="CAG1846945.1"/>
    <property type="molecule type" value="Genomic_DNA"/>
</dbReference>
<dbReference type="InParanoid" id="A0A804JIU3"/>
<name>A0A804JIU3_MUSAM</name>
<reference evidence="2" key="2">
    <citation type="submission" date="2021-05" db="UniProtKB">
        <authorList>
            <consortium name="EnsemblPlants"/>
        </authorList>
    </citation>
    <scope>IDENTIFICATION</scope>
    <source>
        <strain evidence="2">subsp. malaccensis</strain>
    </source>
</reference>
<gene>
    <name evidence="1" type="ORF">GSMUA_167400.1</name>
</gene>
<dbReference type="PANTHER" id="PTHR21089:SF1">
    <property type="entry name" value="BIFUNCTIONAL 3-DEHYDROQUINATE DEHYDRATASE_SHIKIMATE DEHYDROGENASE, CHLOROPLASTIC"/>
    <property type="match status" value="1"/>
</dbReference>
<dbReference type="Gene3D" id="3.20.20.70">
    <property type="entry name" value="Aldolase class I"/>
    <property type="match status" value="1"/>
</dbReference>
<dbReference type="EnsemblPlants" id="Ma06_t21530.1">
    <property type="protein sequence ID" value="Ma06_p21530.1"/>
    <property type="gene ID" value="Ma06_g21530"/>
</dbReference>
<evidence type="ECO:0000313" key="3">
    <source>
        <dbReference type="Proteomes" id="UP000012960"/>
    </source>
</evidence>
<dbReference type="Proteomes" id="UP000012960">
    <property type="component" value="Unplaced"/>
</dbReference>
<dbReference type="GO" id="GO:0003855">
    <property type="term" value="F:3-dehydroquinate dehydratase activity"/>
    <property type="evidence" value="ECO:0007669"/>
    <property type="project" value="InterPro"/>
</dbReference>
<keyword evidence="3" id="KW-1185">Reference proteome</keyword>
<evidence type="ECO:0000313" key="1">
    <source>
        <dbReference type="EMBL" id="CAG1846945.1"/>
    </source>
</evidence>
<dbReference type="GO" id="GO:0004764">
    <property type="term" value="F:shikimate 3-dehydrogenase (NADP+) activity"/>
    <property type="evidence" value="ECO:0007669"/>
    <property type="project" value="InterPro"/>
</dbReference>
<proteinExistence type="predicted"/>
<dbReference type="Pfam" id="PF01487">
    <property type="entry name" value="DHquinase_I"/>
    <property type="match status" value="1"/>
</dbReference>
<dbReference type="AlphaFoldDB" id="A0A804JIU3"/>
<dbReference type="InterPro" id="IPR013785">
    <property type="entry name" value="Aldolase_TIM"/>
</dbReference>
<dbReference type="InterPro" id="IPR022893">
    <property type="entry name" value="Shikimate_DH_fam"/>
</dbReference>
<dbReference type="OrthoDB" id="197068at2759"/>
<dbReference type="PANTHER" id="PTHR21089">
    <property type="entry name" value="SHIKIMATE DEHYDROGENASE"/>
    <property type="match status" value="1"/>
</dbReference>
<reference evidence="1" key="1">
    <citation type="submission" date="2021-03" db="EMBL/GenBank/DDBJ databases">
        <authorList>
            <consortium name="Genoscope - CEA"/>
            <person name="William W."/>
        </authorList>
    </citation>
    <scope>NUCLEOTIDE SEQUENCE</scope>
    <source>
        <strain evidence="1">Doubled-haploid Pahang</strain>
    </source>
</reference>
<dbReference type="Gramene" id="Ma06_t21530.1">
    <property type="protein sequence ID" value="Ma06_p21530.1"/>
    <property type="gene ID" value="Ma06_g21530"/>
</dbReference>
<accession>A0A804JIU3</accession>
<sequence>MPDIHRPKWEGGEYEGDDSRRFNALCLAMELRAEYIDIELKVAGDFVRFISGKRPETFKLIVSSHNYQSTPSRDVLGSLVAGIQAVGADIVKIATTALDIVDVTHMFQIIVHCQGRNQLLDSRLSLTC</sequence>
<dbReference type="SUPFAM" id="SSF51569">
    <property type="entry name" value="Aldolase"/>
    <property type="match status" value="1"/>
</dbReference>
<dbReference type="CDD" id="cd00502">
    <property type="entry name" value="DHQase_I"/>
    <property type="match status" value="1"/>
</dbReference>
<evidence type="ECO:0000313" key="2">
    <source>
        <dbReference type="EnsemblPlants" id="Ma06_p21530.1"/>
    </source>
</evidence>